<comment type="caution">
    <text evidence="2">The sequence shown here is derived from an EMBL/GenBank/DDBJ whole genome shotgun (WGS) entry which is preliminary data.</text>
</comment>
<feature type="chain" id="PRO_5004241565" description="OTU domain-containing protein" evidence="1">
    <location>
        <begin position="24"/>
        <end position="324"/>
    </location>
</feature>
<reference evidence="2 3" key="1">
    <citation type="journal article" date="2005" name="Science">
        <title>Genome sequence of Theileria parva, a bovine pathogen that transforms lymphocytes.</title>
        <authorList>
            <person name="Gardner M.J."/>
            <person name="Bishop R."/>
            <person name="Shah T."/>
            <person name="de Villiers E.P."/>
            <person name="Carlton J.M."/>
            <person name="Hall N."/>
            <person name="Ren Q."/>
            <person name="Paulsen I.T."/>
            <person name="Pain A."/>
            <person name="Berriman M."/>
            <person name="Wilson R.J.M."/>
            <person name="Sato S."/>
            <person name="Ralph S.A."/>
            <person name="Mann D.J."/>
            <person name="Xiong Z."/>
            <person name="Shallom S.J."/>
            <person name="Weidman J."/>
            <person name="Jiang L."/>
            <person name="Lynn J."/>
            <person name="Weaver B."/>
            <person name="Shoaibi A."/>
            <person name="Domingo A.R."/>
            <person name="Wasawo D."/>
            <person name="Crabtree J."/>
            <person name="Wortman J.R."/>
            <person name="Haas B."/>
            <person name="Angiuoli S.V."/>
            <person name="Creasy T.H."/>
            <person name="Lu C."/>
            <person name="Suh B."/>
            <person name="Silva J.C."/>
            <person name="Utterback T.R."/>
            <person name="Feldblyum T.V."/>
            <person name="Pertea M."/>
            <person name="Allen J."/>
            <person name="Nierman W.C."/>
            <person name="Taracha E.L.N."/>
            <person name="Salzberg S.L."/>
            <person name="White O.R."/>
            <person name="Fitzhugh H.A."/>
            <person name="Morzaria S."/>
            <person name="Venter J.C."/>
            <person name="Fraser C.M."/>
            <person name="Nene V."/>
        </authorList>
    </citation>
    <scope>NUCLEOTIDE SEQUENCE [LARGE SCALE GENOMIC DNA]</scope>
    <source>
        <strain evidence="2 3">Muguga</strain>
    </source>
</reference>
<dbReference type="Proteomes" id="UP000001949">
    <property type="component" value="Unassembled WGS sequence"/>
</dbReference>
<evidence type="ECO:0000256" key="1">
    <source>
        <dbReference type="SAM" id="SignalP"/>
    </source>
</evidence>
<dbReference type="AlphaFoldDB" id="Q4N1T9"/>
<dbReference type="eggNOG" id="ENOG502SG2A">
    <property type="taxonomic scope" value="Eukaryota"/>
</dbReference>
<accession>Q4N1T9</accession>
<gene>
    <name evidence="2" type="ordered locus">TP04_0641</name>
</gene>
<dbReference type="RefSeq" id="XP_764276.1">
    <property type="nucleotide sequence ID" value="XM_759183.1"/>
</dbReference>
<dbReference type="EMBL" id="AAGK01000004">
    <property type="protein sequence ID" value="EAN31993.1"/>
    <property type="molecule type" value="Genomic_DNA"/>
</dbReference>
<protein>
    <recommendedName>
        <fullName evidence="4">OTU domain-containing protein</fullName>
    </recommendedName>
</protein>
<evidence type="ECO:0000313" key="2">
    <source>
        <dbReference type="EMBL" id="EAN31993.1"/>
    </source>
</evidence>
<feature type="signal peptide" evidence="1">
    <location>
        <begin position="1"/>
        <end position="23"/>
    </location>
</feature>
<dbReference type="InParanoid" id="Q4N1T9"/>
<dbReference type="GeneID" id="3501305"/>
<evidence type="ECO:0008006" key="4">
    <source>
        <dbReference type="Google" id="ProtNLM"/>
    </source>
</evidence>
<keyword evidence="3" id="KW-1185">Reference proteome</keyword>
<dbReference type="KEGG" id="tpv:TP04_0641"/>
<evidence type="ECO:0000313" key="3">
    <source>
        <dbReference type="Proteomes" id="UP000001949"/>
    </source>
</evidence>
<sequence>MMIPSTYLYILIFVRNLIPQIHAINPFGVNPSPLSTTFPHRTDIPRRVVTQLSSYGLNENTSASHICAKFPAWHPTTKEWEDKLRPMRLTLCSKEFGGGGNCLYFSLAGGLKEAGYKIGRFNFEREDLPMHLRQSILNRNFNKDGFFAMGDLRVLAAMSFVGLDPEIPNAQHYLDVEALKTKLQNTSIGLGDAPDIQWNPGQMLQVLESKIMEPIQVAKKIFSKLSSSNPVFTWGSGDDLYGLAEVLACDFLLFHKSNLTVQHIKSSTRSPVCTILLYYHDMIHFQGAGIVEWVYNSLDYKLYSVFEKFELSDKLYDLVMSQPH</sequence>
<dbReference type="VEuPathDB" id="PiroplasmaDB:TpMuguga_04g00641"/>
<dbReference type="OMA" id="SAYIIMD"/>
<organism evidence="2 3">
    <name type="scientific">Theileria parva</name>
    <name type="common">East coast fever infection agent</name>
    <dbReference type="NCBI Taxonomy" id="5875"/>
    <lineage>
        <taxon>Eukaryota</taxon>
        <taxon>Sar</taxon>
        <taxon>Alveolata</taxon>
        <taxon>Apicomplexa</taxon>
        <taxon>Aconoidasida</taxon>
        <taxon>Piroplasmida</taxon>
        <taxon>Theileriidae</taxon>
        <taxon>Theileria</taxon>
    </lineage>
</organism>
<name>Q4N1T9_THEPA</name>
<keyword evidence="1" id="KW-0732">Signal</keyword>
<proteinExistence type="predicted"/>